<keyword evidence="3" id="KW-1185">Reference proteome</keyword>
<dbReference type="SMART" id="SM00164">
    <property type="entry name" value="TBC"/>
    <property type="match status" value="1"/>
</dbReference>
<dbReference type="PROSITE" id="PS50086">
    <property type="entry name" value="TBC_RABGAP"/>
    <property type="match status" value="1"/>
</dbReference>
<dbReference type="InterPro" id="IPR000195">
    <property type="entry name" value="Rab-GAP-TBC_dom"/>
</dbReference>
<feature type="compositionally biased region" description="Polar residues" evidence="1">
    <location>
        <begin position="569"/>
        <end position="599"/>
    </location>
</feature>
<organism evidence="3 4">
    <name type="scientific">Gekko japonicus</name>
    <name type="common">Schlegel's Japanese gecko</name>
    <dbReference type="NCBI Taxonomy" id="146911"/>
    <lineage>
        <taxon>Eukaryota</taxon>
        <taxon>Metazoa</taxon>
        <taxon>Chordata</taxon>
        <taxon>Craniata</taxon>
        <taxon>Vertebrata</taxon>
        <taxon>Euteleostomi</taxon>
        <taxon>Lepidosauria</taxon>
        <taxon>Squamata</taxon>
        <taxon>Bifurcata</taxon>
        <taxon>Gekkota</taxon>
        <taxon>Gekkonidae</taxon>
        <taxon>Gekkoninae</taxon>
        <taxon>Gekko</taxon>
    </lineage>
</organism>
<accession>A0ABM1L3V2</accession>
<feature type="region of interest" description="Disordered" evidence="1">
    <location>
        <begin position="729"/>
        <end position="751"/>
    </location>
</feature>
<feature type="non-terminal residue" evidence="4">
    <location>
        <position position="1"/>
    </location>
</feature>
<protein>
    <submittedName>
        <fullName evidence="4">USP6 N-terminal-like protein</fullName>
    </submittedName>
</protein>
<feature type="compositionally biased region" description="Basic and acidic residues" evidence="1">
    <location>
        <begin position="318"/>
        <end position="341"/>
    </location>
</feature>
<evidence type="ECO:0000313" key="3">
    <source>
        <dbReference type="Proteomes" id="UP000694871"/>
    </source>
</evidence>
<dbReference type="Gene3D" id="1.10.472.80">
    <property type="entry name" value="Ypt/Rab-GAP domain of gyp1p, domain 3"/>
    <property type="match status" value="1"/>
</dbReference>
<feature type="compositionally biased region" description="Polar residues" evidence="1">
    <location>
        <begin position="498"/>
        <end position="536"/>
    </location>
</feature>
<dbReference type="InterPro" id="IPR035969">
    <property type="entry name" value="Rab-GAP_TBC_sf"/>
</dbReference>
<dbReference type="Pfam" id="PF00566">
    <property type="entry name" value="RabGAP-TBC"/>
    <property type="match status" value="1"/>
</dbReference>
<feature type="compositionally biased region" description="Basic and acidic residues" evidence="1">
    <location>
        <begin position="350"/>
        <end position="372"/>
    </location>
</feature>
<evidence type="ECO:0000256" key="1">
    <source>
        <dbReference type="SAM" id="MobiDB-lite"/>
    </source>
</evidence>
<dbReference type="InterPro" id="IPR050302">
    <property type="entry name" value="Rab_GAP_TBC_domain"/>
</dbReference>
<feature type="compositionally biased region" description="Basic and acidic residues" evidence="1">
    <location>
        <begin position="652"/>
        <end position="665"/>
    </location>
</feature>
<sequence length="751" mass="85548">FHRRIYKGIPLQLRGEIWSLLLDVPKMKEEMKDYYNTLKTQARMSSPDIRQIDLDVNRTYRDHIMFRDRYGVKQQSLFHVLAAYSIYNTEVGYCQGMSQITALLLMYMNEEDAFWALVKLLSGPKHAMHGFFLTGFPKLLRFQEHHDKIMKKCLSKLKQHFESQEITTSFYTMKWFFQCFLDRTPFRLTLRIWDIYILEGERVLTAMSYTILKMHRKHLMKLEMEELVEFLQEALAKDFFFEDDFVIEQLQSSMAELKRAKLDLPAAGKDDEFPKKKMGKIPLEPQPAILNLTHLLNGQSSASGLNSTQEVQLTEQRVPAEKVQESSPNHERRRNSLEKKPSLRQQKLVPADKRGDLPKNDTDSRKKLDRAEAGNAKQNHNVAANQNSNAISNARREFVPRWNKPSNIKIVEKTAKLTVDIKGGRPANHTGSGTPASPVGDTQLFNVKQKMKVLDVDEGKRGSNASQYDNVPGADLENENSADEVLERTLPKSPRNAAYSTSSRKLAEKTSSPPKISNSYAFSTQPRVPKYSSQSDGADLGHSTKPPPPSYSNPPVYHGNSPKHVPNVGHSSFIPTQYNHGHSTNSPSRSYAPSLPTETFTDKPHVNYSVSHQNLIVTPSSRIEVRPVDNYASNPKSPTGVRFVIPPVDYWQDNRRRPDPPHIYRQDAYGQSRSQEGSRSHSGNLKKYTPFQSMPVKDLPTVSVDGPIRYRTSPPMGEHDSLHYRYPGPTGPSHHYRHQTDGMSVHESVLL</sequence>
<feature type="region of interest" description="Disordered" evidence="1">
    <location>
        <begin position="421"/>
        <end position="442"/>
    </location>
</feature>
<reference evidence="4" key="1">
    <citation type="submission" date="2025-08" db="UniProtKB">
        <authorList>
            <consortium name="RefSeq"/>
        </authorList>
    </citation>
    <scope>IDENTIFICATION</scope>
</reference>
<dbReference type="PANTHER" id="PTHR47219:SF19">
    <property type="entry name" value="USP6 N-TERMINAL-LIKE PROTEIN ISOFORM X1"/>
    <property type="match status" value="1"/>
</dbReference>
<feature type="region of interest" description="Disordered" evidence="1">
    <location>
        <begin position="455"/>
        <end position="604"/>
    </location>
</feature>
<dbReference type="Gene3D" id="1.10.8.270">
    <property type="entry name" value="putative rabgap domain of human tbc1 domain family member 14 like domains"/>
    <property type="match status" value="1"/>
</dbReference>
<dbReference type="SUPFAM" id="SSF47923">
    <property type="entry name" value="Ypt/Rab-GAP domain of gyp1p"/>
    <property type="match status" value="2"/>
</dbReference>
<proteinExistence type="predicted"/>
<feature type="domain" description="Rab-GAP TBC" evidence="2">
    <location>
        <begin position="8"/>
        <end position="200"/>
    </location>
</feature>
<dbReference type="PANTHER" id="PTHR47219">
    <property type="entry name" value="RAB GTPASE-ACTIVATING PROTEIN 1-LIKE"/>
    <property type="match status" value="1"/>
</dbReference>
<gene>
    <name evidence="4" type="primary">USP6NL</name>
</gene>
<feature type="compositionally biased region" description="Low complexity" evidence="1">
    <location>
        <begin position="381"/>
        <end position="393"/>
    </location>
</feature>
<dbReference type="GeneID" id="107122117"/>
<name>A0ABM1L3V2_GEKJA</name>
<feature type="region of interest" description="Disordered" evidence="1">
    <location>
        <begin position="651"/>
        <end position="691"/>
    </location>
</feature>
<feature type="compositionally biased region" description="Polar residues" evidence="1">
    <location>
        <begin position="300"/>
        <end position="315"/>
    </location>
</feature>
<dbReference type="Proteomes" id="UP000694871">
    <property type="component" value="Unplaced"/>
</dbReference>
<feature type="compositionally biased region" description="Polar residues" evidence="1">
    <location>
        <begin position="669"/>
        <end position="683"/>
    </location>
</feature>
<dbReference type="RefSeq" id="XP_015280639.1">
    <property type="nucleotide sequence ID" value="XM_015425153.1"/>
</dbReference>
<evidence type="ECO:0000313" key="4">
    <source>
        <dbReference type="RefSeq" id="XP_015280639.1"/>
    </source>
</evidence>
<feature type="region of interest" description="Disordered" evidence="1">
    <location>
        <begin position="300"/>
        <end position="398"/>
    </location>
</feature>
<evidence type="ECO:0000259" key="2">
    <source>
        <dbReference type="PROSITE" id="PS50086"/>
    </source>
</evidence>